<gene>
    <name evidence="2" type="ORF">C8D94_10451</name>
</gene>
<dbReference type="EMBL" id="QRAO01000004">
    <property type="protein sequence ID" value="RDK84679.1"/>
    <property type="molecule type" value="Genomic_DNA"/>
</dbReference>
<dbReference type="AlphaFoldDB" id="A0A370Q8P1"/>
<reference evidence="2 3" key="1">
    <citation type="submission" date="2018-07" db="EMBL/GenBank/DDBJ databases">
        <title>Genomic Encyclopedia of Type Strains, Phase IV (KMG-IV): sequencing the most valuable type-strain genomes for metagenomic binning, comparative biology and taxonomic classification.</title>
        <authorList>
            <person name="Goeker M."/>
        </authorList>
    </citation>
    <scope>NUCLEOTIDE SEQUENCE [LARGE SCALE GENOMIC DNA]</scope>
    <source>
        <strain evidence="2 3">DSM 101478</strain>
    </source>
</reference>
<dbReference type="GO" id="GO:0005615">
    <property type="term" value="C:extracellular space"/>
    <property type="evidence" value="ECO:0007669"/>
    <property type="project" value="TreeGrafter"/>
</dbReference>
<dbReference type="GO" id="GO:0007155">
    <property type="term" value="P:cell adhesion"/>
    <property type="evidence" value="ECO:0007669"/>
    <property type="project" value="TreeGrafter"/>
</dbReference>
<evidence type="ECO:0000259" key="1">
    <source>
        <dbReference type="PROSITE" id="PS50213"/>
    </source>
</evidence>
<feature type="domain" description="FAS1" evidence="1">
    <location>
        <begin position="67"/>
        <end position="209"/>
    </location>
</feature>
<dbReference type="Pfam" id="PF02469">
    <property type="entry name" value="Fasciclin"/>
    <property type="match status" value="1"/>
</dbReference>
<proteinExistence type="predicted"/>
<dbReference type="RefSeq" id="WP_115124103.1">
    <property type="nucleotide sequence ID" value="NZ_QRAO01000004.1"/>
</dbReference>
<dbReference type="InterPro" id="IPR036378">
    <property type="entry name" value="FAS1_dom_sf"/>
</dbReference>
<dbReference type="PANTHER" id="PTHR10900">
    <property type="entry name" value="PERIOSTIN-RELATED"/>
    <property type="match status" value="1"/>
</dbReference>
<dbReference type="PROSITE" id="PS51257">
    <property type="entry name" value="PROKAR_LIPOPROTEIN"/>
    <property type="match status" value="1"/>
</dbReference>
<dbReference type="PROSITE" id="PS50213">
    <property type="entry name" value="FAS1"/>
    <property type="match status" value="1"/>
</dbReference>
<dbReference type="Gene3D" id="2.30.180.10">
    <property type="entry name" value="FAS1 domain"/>
    <property type="match status" value="1"/>
</dbReference>
<dbReference type="InterPro" id="IPR050904">
    <property type="entry name" value="Adhesion/Biosynth-related"/>
</dbReference>
<protein>
    <submittedName>
        <fullName evidence="2">Putative surface protein with fasciclin (FAS1) repeats</fullName>
    </submittedName>
</protein>
<dbReference type="Proteomes" id="UP000255317">
    <property type="component" value="Unassembled WGS sequence"/>
</dbReference>
<evidence type="ECO:0000313" key="2">
    <source>
        <dbReference type="EMBL" id="RDK84679.1"/>
    </source>
</evidence>
<keyword evidence="3" id="KW-1185">Reference proteome</keyword>
<dbReference type="GO" id="GO:0031012">
    <property type="term" value="C:extracellular matrix"/>
    <property type="evidence" value="ECO:0007669"/>
    <property type="project" value="TreeGrafter"/>
</dbReference>
<comment type="caution">
    <text evidence="2">The sequence shown here is derived from an EMBL/GenBank/DDBJ whole genome shotgun (WGS) entry which is preliminary data.</text>
</comment>
<dbReference type="SUPFAM" id="SSF82153">
    <property type="entry name" value="FAS1 domain"/>
    <property type="match status" value="1"/>
</dbReference>
<organism evidence="2 3">
    <name type="scientific">Marinirhabdus gelatinilytica</name>
    <dbReference type="NCBI Taxonomy" id="1703343"/>
    <lineage>
        <taxon>Bacteria</taxon>
        <taxon>Pseudomonadati</taxon>
        <taxon>Bacteroidota</taxon>
        <taxon>Flavobacteriia</taxon>
        <taxon>Flavobacteriales</taxon>
        <taxon>Flavobacteriaceae</taxon>
    </lineage>
</organism>
<accession>A0A370Q8P1</accession>
<name>A0A370Q8P1_9FLAO</name>
<dbReference type="InterPro" id="IPR000782">
    <property type="entry name" value="FAS1_domain"/>
</dbReference>
<dbReference type="PANTHER" id="PTHR10900:SF77">
    <property type="entry name" value="FI19380P1"/>
    <property type="match status" value="1"/>
</dbReference>
<dbReference type="SMART" id="SM00554">
    <property type="entry name" value="FAS1"/>
    <property type="match status" value="1"/>
</dbReference>
<sequence length="210" mass="22961">MKPIHILSVALLSGITLFSCKNDVEATKESTIETTKETTTETSVETQINKKEVTPKKNLTEKEIALKNSLMAKVMMNSEIKNFTRAMVSAGLIDGLSNAEKEYTIFAPVDPAFNVFGKGQNIMTDPTRKEELTNMLNNHIVVGTIDSATLLQNIKQNGSQQLTSRSGKKIKATLVNNDIVLTFGETKATLGKSDYKGSNGVLHLIDTVLQ</sequence>
<dbReference type="OrthoDB" id="9800666at2"/>
<dbReference type="GO" id="GO:0030198">
    <property type="term" value="P:extracellular matrix organization"/>
    <property type="evidence" value="ECO:0007669"/>
    <property type="project" value="TreeGrafter"/>
</dbReference>
<evidence type="ECO:0000313" key="3">
    <source>
        <dbReference type="Proteomes" id="UP000255317"/>
    </source>
</evidence>
<dbReference type="GO" id="GO:0050839">
    <property type="term" value="F:cell adhesion molecule binding"/>
    <property type="evidence" value="ECO:0007669"/>
    <property type="project" value="TreeGrafter"/>
</dbReference>